<protein>
    <submittedName>
        <fullName evidence="1">Uncharacterized protein</fullName>
    </submittedName>
</protein>
<dbReference type="Gene3D" id="2.40.128.20">
    <property type="match status" value="1"/>
</dbReference>
<keyword evidence="2" id="KW-1185">Reference proteome</keyword>
<organism evidence="1 2">
    <name type="scientific">Leptidea sinapis</name>
    <dbReference type="NCBI Taxonomy" id="189913"/>
    <lineage>
        <taxon>Eukaryota</taxon>
        <taxon>Metazoa</taxon>
        <taxon>Ecdysozoa</taxon>
        <taxon>Arthropoda</taxon>
        <taxon>Hexapoda</taxon>
        <taxon>Insecta</taxon>
        <taxon>Pterygota</taxon>
        <taxon>Neoptera</taxon>
        <taxon>Endopterygota</taxon>
        <taxon>Lepidoptera</taxon>
        <taxon>Glossata</taxon>
        <taxon>Ditrysia</taxon>
        <taxon>Papilionoidea</taxon>
        <taxon>Pieridae</taxon>
        <taxon>Dismorphiinae</taxon>
        <taxon>Leptidea</taxon>
    </lineage>
</organism>
<dbReference type="InterPro" id="IPR012674">
    <property type="entry name" value="Calycin"/>
</dbReference>
<sequence length="67" mass="7624">MFENLNSNQKQVTSWILSKSREISTTARNAVNQVISNYVDLNDRYYIVADQSDAACFYYPEPTSGPV</sequence>
<gene>
    <name evidence="1" type="ORF">LSINAPIS_LOCUS8953</name>
</gene>
<dbReference type="SUPFAM" id="SSF50814">
    <property type="entry name" value="Lipocalins"/>
    <property type="match status" value="1"/>
</dbReference>
<dbReference type="AlphaFoldDB" id="A0A5E4QJF1"/>
<name>A0A5E4QJF1_9NEOP</name>
<feature type="non-terminal residue" evidence="1">
    <location>
        <position position="67"/>
    </location>
</feature>
<proteinExistence type="predicted"/>
<accession>A0A5E4QJF1</accession>
<dbReference type="EMBL" id="FZQP02003311">
    <property type="protein sequence ID" value="VVC97733.1"/>
    <property type="molecule type" value="Genomic_DNA"/>
</dbReference>
<reference evidence="1 2" key="1">
    <citation type="submission" date="2017-07" db="EMBL/GenBank/DDBJ databases">
        <authorList>
            <person name="Talla V."/>
            <person name="Backstrom N."/>
        </authorList>
    </citation>
    <scope>NUCLEOTIDE SEQUENCE [LARGE SCALE GENOMIC DNA]</scope>
</reference>
<evidence type="ECO:0000313" key="1">
    <source>
        <dbReference type="EMBL" id="VVC97733.1"/>
    </source>
</evidence>
<dbReference type="Proteomes" id="UP000324832">
    <property type="component" value="Unassembled WGS sequence"/>
</dbReference>
<evidence type="ECO:0000313" key="2">
    <source>
        <dbReference type="Proteomes" id="UP000324832"/>
    </source>
</evidence>